<dbReference type="Pfam" id="PF06884">
    <property type="entry name" value="DUF1264"/>
    <property type="match status" value="2"/>
</dbReference>
<sequence length="201" mass="22465">MASTYPTDGTGAAQKNGVPPGKPLSVGSQMLDKGAQMLQSLKPIKQMTQHACTFALYGQDMSRQIQTHHFMTRINEDFLQCAVYDSDDSSGRLIGRVEYIVSDRIFDTLPPDEQKLYNQLPIGPPSLMMSPQSMDLGVVKSELVKKRDDKYNISTDAIRGSRSGITGPERLNTMADYWRDHKKCLAIEVKSAEMKKMTIFP</sequence>
<evidence type="ECO:0000313" key="4">
    <source>
        <dbReference type="Proteomes" id="UP000243975"/>
    </source>
</evidence>
<dbReference type="AlphaFoldDB" id="A0A103XES4"/>
<evidence type="ECO:0000256" key="1">
    <source>
        <dbReference type="ARBA" id="ARBA00009740"/>
    </source>
</evidence>
<organism evidence="3 4">
    <name type="scientific">Cynara cardunculus var. scolymus</name>
    <name type="common">Globe artichoke</name>
    <name type="synonym">Cynara scolymus</name>
    <dbReference type="NCBI Taxonomy" id="59895"/>
    <lineage>
        <taxon>Eukaryota</taxon>
        <taxon>Viridiplantae</taxon>
        <taxon>Streptophyta</taxon>
        <taxon>Embryophyta</taxon>
        <taxon>Tracheophyta</taxon>
        <taxon>Spermatophyta</taxon>
        <taxon>Magnoliopsida</taxon>
        <taxon>eudicotyledons</taxon>
        <taxon>Gunneridae</taxon>
        <taxon>Pentapetalae</taxon>
        <taxon>asterids</taxon>
        <taxon>campanulids</taxon>
        <taxon>Asterales</taxon>
        <taxon>Asteraceae</taxon>
        <taxon>Carduoideae</taxon>
        <taxon>Cardueae</taxon>
        <taxon>Carduinae</taxon>
        <taxon>Cynara</taxon>
    </lineage>
</organism>
<dbReference type="OMA" id="DVENTEM"/>
<evidence type="ECO:0000313" key="3">
    <source>
        <dbReference type="EMBL" id="KVH89430.1"/>
    </source>
</evidence>
<accession>A0A103XES4</accession>
<dbReference type="InterPro" id="IPR010686">
    <property type="entry name" value="OBAP-like"/>
</dbReference>
<dbReference type="Proteomes" id="UP000243975">
    <property type="component" value="Unassembled WGS sequence"/>
</dbReference>
<proteinExistence type="inferred from homology"/>
<evidence type="ECO:0000256" key="2">
    <source>
        <dbReference type="SAM" id="MobiDB-lite"/>
    </source>
</evidence>
<gene>
    <name evidence="3" type="ORF">Ccrd_008572</name>
</gene>
<keyword evidence="4" id="KW-1185">Reference proteome</keyword>
<reference evidence="3 4" key="1">
    <citation type="journal article" date="2016" name="Sci. Rep.">
        <title>The genome sequence of the outbreeding globe artichoke constructed de novo incorporating a phase-aware low-pass sequencing strategy of F1 progeny.</title>
        <authorList>
            <person name="Scaglione D."/>
            <person name="Reyes-Chin-Wo S."/>
            <person name="Acquadro A."/>
            <person name="Froenicke L."/>
            <person name="Portis E."/>
            <person name="Beitel C."/>
            <person name="Tirone M."/>
            <person name="Mauro R."/>
            <person name="Lo Monaco A."/>
            <person name="Mauromicale G."/>
            <person name="Faccioli P."/>
            <person name="Cattivelli L."/>
            <person name="Rieseberg L."/>
            <person name="Michelmore R."/>
            <person name="Lanteri S."/>
        </authorList>
    </citation>
    <scope>NUCLEOTIDE SEQUENCE [LARGE SCALE GENOMIC DNA]</scope>
    <source>
        <strain evidence="3">2C</strain>
    </source>
</reference>
<dbReference type="EMBL" id="LEKV01005210">
    <property type="protein sequence ID" value="KVH89430.1"/>
    <property type="molecule type" value="Genomic_DNA"/>
</dbReference>
<protein>
    <submittedName>
        <fullName evidence="3">Uncharacterized protein</fullName>
    </submittedName>
</protein>
<feature type="region of interest" description="Disordered" evidence="2">
    <location>
        <begin position="1"/>
        <end position="27"/>
    </location>
</feature>
<dbReference type="PANTHER" id="PTHR31360">
    <property type="match status" value="1"/>
</dbReference>
<dbReference type="PANTHER" id="PTHR31360:SF16">
    <property type="entry name" value="OIL BODY-ASSOCIATED PROTEIN"/>
    <property type="match status" value="1"/>
</dbReference>
<comment type="caution">
    <text evidence="3">The sequence shown here is derived from an EMBL/GenBank/DDBJ whole genome shotgun (WGS) entry which is preliminary data.</text>
</comment>
<name>A0A103XES4_CYNCS</name>
<comment type="similarity">
    <text evidence="1">Belongs to the OBAP family.</text>
</comment>
<dbReference type="Gramene" id="KVH89430">
    <property type="protein sequence ID" value="KVH89430"/>
    <property type="gene ID" value="Ccrd_008572"/>
</dbReference>